<evidence type="ECO:0000313" key="1">
    <source>
        <dbReference type="EMBL" id="GME42171.1"/>
    </source>
</evidence>
<reference evidence="1" key="1">
    <citation type="submission" date="2024-09" db="EMBL/GenBank/DDBJ databases">
        <title>Draft Genome Sequences of Neofusicoccum parvum.</title>
        <authorList>
            <person name="Ashida A."/>
            <person name="Camagna M."/>
            <person name="Tanaka A."/>
            <person name="Takemoto D."/>
        </authorList>
    </citation>
    <scope>NUCLEOTIDE SEQUENCE</scope>
    <source>
        <strain evidence="1">PPO83</strain>
    </source>
</reference>
<accession>A0ACB5SIF0</accession>
<organism evidence="1 2">
    <name type="scientific">Neofusicoccum parvum</name>
    <dbReference type="NCBI Taxonomy" id="310453"/>
    <lineage>
        <taxon>Eukaryota</taxon>
        <taxon>Fungi</taxon>
        <taxon>Dikarya</taxon>
        <taxon>Ascomycota</taxon>
        <taxon>Pezizomycotina</taxon>
        <taxon>Dothideomycetes</taxon>
        <taxon>Dothideomycetes incertae sedis</taxon>
        <taxon>Botryosphaeriales</taxon>
        <taxon>Botryosphaeriaceae</taxon>
        <taxon>Neofusicoccum</taxon>
    </lineage>
</organism>
<name>A0ACB5SIF0_9PEZI</name>
<sequence length="854" mass="91366">MILILPLIFLLPSLSQCLPQQPYPSPSPRAAPRVATPQGTYIGNASVAGVDQFLSIRYAEPPIGPLRFADPVAYHSGAPGNEVNVSSYGPGCLQDPTLGSENGLDEDCLTLNVVRPANASTAPGELLPVMVFIYGGANINGQIKWYNSTGLVQSSTAAGKPVIFVSMNYRLGGFGFLYNTLFQRSGNILNTGLKDQHLALQWVQANIARFGGDPGKVTLFGQSAGSFNAWIQMRYAAVRGETGGKALFHAAILESGMPASLALKGQTPANGNAYLNATLAAVGCAPLPLVGDASDAAVLQCLRAVPQDRLAFVWFNTLSPIRNQVDPLLVQEQVGFAVDGVWIDTPYYWADEVVPIPLITGTVLNEGSFYGLVLTGTATNPVYLGTVVATDLNSTDPTLPGPVVSTYFAHSAVENGKGYNPDPTLDDSYYIGEAVLGDTVQNIPRRVLLGQHSSSANAVGGRGAPTWGYMFKQRPPISIYKQPFYPLPPALPDLVLSRAGVAHASELAYVYGTISALSGRTAGDIEVSRKMQAMWFSFAYSKNPNSHGQANIPRWEKYDPLNARIFQFQEQGGATSGMASDSMRLDSYYWLFGSVFYTLTLGLTKISLVAQYLRIFSATRATRLACICALCFLSVALIQASLFSIFLCVPVSFFWTRRQPGRCLDVQKLYMAQGILNVISDLIVITLPIPAFRSLKISRKEKIALIGIFALGSFGCVTSIVRLQYVIAFTELVDLSWTAVDVNVWSGCEAFVALTCAALPVLRSLVRRLSPRLLRSTGAAESAPESLPPAGGARSARSGKGRIALGSMSGERAAGKDGRVWTGVAARCSGDADAGWGAEGRSLSESERVLFAGV</sequence>
<dbReference type="Proteomes" id="UP001165186">
    <property type="component" value="Unassembled WGS sequence"/>
</dbReference>
<evidence type="ECO:0000313" key="2">
    <source>
        <dbReference type="Proteomes" id="UP001165186"/>
    </source>
</evidence>
<keyword evidence="2" id="KW-1185">Reference proteome</keyword>
<protein>
    <submittedName>
        <fullName evidence="1">Alpha beta-hydrolase protein</fullName>
    </submittedName>
</protein>
<dbReference type="EMBL" id="BSXG01000102">
    <property type="protein sequence ID" value="GME42171.1"/>
    <property type="molecule type" value="Genomic_DNA"/>
</dbReference>
<gene>
    <name evidence="1" type="primary">g7713</name>
    <name evidence="1" type="ORF">NpPPO83_00007713</name>
</gene>
<proteinExistence type="predicted"/>
<comment type="caution">
    <text evidence="1">The sequence shown here is derived from an EMBL/GenBank/DDBJ whole genome shotgun (WGS) entry which is preliminary data.</text>
</comment>